<evidence type="ECO:0000313" key="6">
    <source>
        <dbReference type="Proteomes" id="UP000325785"/>
    </source>
</evidence>
<dbReference type="AlphaFoldDB" id="A0A0T5P222"/>
<dbReference type="Proteomes" id="UP000325785">
    <property type="component" value="Chromosome"/>
</dbReference>
<dbReference type="Proteomes" id="UP000051401">
    <property type="component" value="Unassembled WGS sequence"/>
</dbReference>
<evidence type="ECO:0000259" key="2">
    <source>
        <dbReference type="Pfam" id="PF09836"/>
    </source>
</evidence>
<feature type="region of interest" description="Disordered" evidence="1">
    <location>
        <begin position="256"/>
        <end position="278"/>
    </location>
</feature>
<dbReference type="RefSeq" id="WP_057820940.1">
    <property type="nucleotide sequence ID" value="NZ_CP031598.1"/>
</dbReference>
<dbReference type="STRING" id="540747.SAMN04488031_11188"/>
<reference evidence="3 5" key="1">
    <citation type="submission" date="2015-04" db="EMBL/GenBank/DDBJ databases">
        <title>The draft genome sequence of Roseovarius indicus B108T.</title>
        <authorList>
            <person name="Li G."/>
            <person name="Lai Q."/>
            <person name="Shao Z."/>
            <person name="Yan P."/>
        </authorList>
    </citation>
    <scope>NUCLEOTIDE SEQUENCE [LARGE SCALE GENOMIC DNA]</scope>
    <source>
        <strain evidence="3 5">B108</strain>
    </source>
</reference>
<accession>A0A0T5P222</accession>
<evidence type="ECO:0000313" key="5">
    <source>
        <dbReference type="Proteomes" id="UP000051401"/>
    </source>
</evidence>
<dbReference type="OrthoDB" id="4146344at2"/>
<evidence type="ECO:0000313" key="4">
    <source>
        <dbReference type="EMBL" id="QEW24815.1"/>
    </source>
</evidence>
<feature type="compositionally biased region" description="Polar residues" evidence="1">
    <location>
        <begin position="263"/>
        <end position="272"/>
    </location>
</feature>
<dbReference type="KEGG" id="rid:RIdsm_00598"/>
<dbReference type="InterPro" id="IPR018640">
    <property type="entry name" value="DUF2063"/>
</dbReference>
<protein>
    <recommendedName>
        <fullName evidence="2">Putative DNA-binding domain-containing protein</fullName>
    </recommendedName>
</protein>
<proteinExistence type="predicted"/>
<organism evidence="3 5">
    <name type="scientific">Roseovarius indicus</name>
    <dbReference type="NCBI Taxonomy" id="540747"/>
    <lineage>
        <taxon>Bacteria</taxon>
        <taxon>Pseudomonadati</taxon>
        <taxon>Pseudomonadota</taxon>
        <taxon>Alphaproteobacteria</taxon>
        <taxon>Rhodobacterales</taxon>
        <taxon>Roseobacteraceae</taxon>
        <taxon>Roseovarius</taxon>
    </lineage>
</organism>
<dbReference type="PATRIC" id="fig|540747.5.peg.3465"/>
<dbReference type="Gene3D" id="1.10.150.690">
    <property type="entry name" value="DUF2063"/>
    <property type="match status" value="1"/>
</dbReference>
<name>A0A0T5P222_9RHOB</name>
<sequence length="278" mass="30311">MPRTLAELQAALQNDVLHRQSTTRDSLSVPQGTSAESRLAVYQNAYEIRLVNILGEDYDTLWTFVGDATFHELATGYLRDNPSTSRNARWVGHEFPAYLARHPIGAQVPVLPELALMERAIRDAFDAPDAPVAAPEDLATIADHVETAVFTLHPGLTLIPTQTNAYDIFLALRAGQTPPPPAEQDSVRWIVAWRRDLRSHHMELTPEEGTLLDLAARGSTFAHLCEVASMMGEPDTTAARMGGTLRRWLENGMLSAMGPETPAQESGKSTPAPTAPAG</sequence>
<evidence type="ECO:0000313" key="3">
    <source>
        <dbReference type="EMBL" id="KRS15169.1"/>
    </source>
</evidence>
<dbReference type="InterPro" id="IPR044922">
    <property type="entry name" value="DUF2063_N_sf"/>
</dbReference>
<keyword evidence="5" id="KW-1185">Reference proteome</keyword>
<reference evidence="4 6" key="2">
    <citation type="submission" date="2018-08" db="EMBL/GenBank/DDBJ databases">
        <title>Genetic Globetrotter - A new plasmid hitch-hiking vast phylogenetic and geographic distances.</title>
        <authorList>
            <person name="Vollmers J."/>
            <person name="Petersen J."/>
        </authorList>
    </citation>
    <scope>NUCLEOTIDE SEQUENCE [LARGE SCALE GENOMIC DNA]</scope>
    <source>
        <strain evidence="4 6">DSM 26383</strain>
    </source>
</reference>
<dbReference type="EMBL" id="CP031598">
    <property type="protein sequence ID" value="QEW24815.1"/>
    <property type="molecule type" value="Genomic_DNA"/>
</dbReference>
<evidence type="ECO:0000256" key="1">
    <source>
        <dbReference type="SAM" id="MobiDB-lite"/>
    </source>
</evidence>
<gene>
    <name evidence="4" type="ORF">RIdsm_00598</name>
    <name evidence="3" type="ORF">XM52_25540</name>
</gene>
<dbReference type="EMBL" id="LAXI01000027">
    <property type="protein sequence ID" value="KRS15169.1"/>
    <property type="molecule type" value="Genomic_DNA"/>
</dbReference>
<dbReference type="Pfam" id="PF09836">
    <property type="entry name" value="DUF2063"/>
    <property type="match status" value="1"/>
</dbReference>
<feature type="domain" description="Putative DNA-binding" evidence="2">
    <location>
        <begin position="7"/>
        <end position="99"/>
    </location>
</feature>